<evidence type="ECO:0000259" key="7">
    <source>
        <dbReference type="Pfam" id="PF00172"/>
    </source>
</evidence>
<name>A0A2G7G129_9EURO</name>
<comment type="caution">
    <text evidence="8">The sequence shown here is derived from an EMBL/GenBank/DDBJ whole genome shotgun (WGS) entry which is preliminary data.</text>
</comment>
<evidence type="ECO:0000256" key="4">
    <source>
        <dbReference type="ARBA" id="ARBA00023163"/>
    </source>
</evidence>
<keyword evidence="5" id="KW-0539">Nucleus</keyword>
<dbReference type="AlphaFoldDB" id="A0A2G7G129"/>
<feature type="region of interest" description="Disordered" evidence="6">
    <location>
        <begin position="44"/>
        <end position="78"/>
    </location>
</feature>
<dbReference type="PANTHER" id="PTHR37534">
    <property type="entry name" value="TRANSCRIPTIONAL ACTIVATOR PROTEIN UGA3"/>
    <property type="match status" value="1"/>
</dbReference>
<protein>
    <recommendedName>
        <fullName evidence="7">Zn(2)-C6 fungal-type domain-containing protein</fullName>
    </recommendedName>
</protein>
<dbReference type="Pfam" id="PF00172">
    <property type="entry name" value="Zn_clus"/>
    <property type="match status" value="1"/>
</dbReference>
<dbReference type="GO" id="GO:0000981">
    <property type="term" value="F:DNA-binding transcription factor activity, RNA polymerase II-specific"/>
    <property type="evidence" value="ECO:0007669"/>
    <property type="project" value="InterPro"/>
</dbReference>
<evidence type="ECO:0000256" key="3">
    <source>
        <dbReference type="ARBA" id="ARBA00023125"/>
    </source>
</evidence>
<dbReference type="PANTHER" id="PTHR37534:SF2">
    <property type="entry name" value="N-ACETYLTRANSFERASE DOMAIN-CONTAINING PROTEIN"/>
    <property type="match status" value="1"/>
</dbReference>
<dbReference type="Gene3D" id="4.10.240.10">
    <property type="entry name" value="Zn(2)-C6 fungal-type DNA-binding domain"/>
    <property type="match status" value="1"/>
</dbReference>
<dbReference type="InterPro" id="IPR036864">
    <property type="entry name" value="Zn2-C6_fun-type_DNA-bd_sf"/>
</dbReference>
<dbReference type="STRING" id="656916.A0A2G7G129"/>
<dbReference type="CDD" id="cd00067">
    <property type="entry name" value="GAL4"/>
    <property type="match status" value="1"/>
</dbReference>
<reference evidence="8 9" key="1">
    <citation type="submission" date="2017-05" db="EMBL/GenBank/DDBJ databases">
        <title>Genome sequence for an aflatoxigenic pathogen of Argentinian peanut, Aspergillus arachidicola.</title>
        <authorList>
            <person name="Moore G."/>
            <person name="Beltz S.B."/>
            <person name="Mack B.M."/>
        </authorList>
    </citation>
    <scope>NUCLEOTIDE SEQUENCE [LARGE SCALE GENOMIC DNA]</scope>
    <source>
        <strain evidence="8 9">CBS 117610</strain>
    </source>
</reference>
<feature type="compositionally biased region" description="Polar residues" evidence="6">
    <location>
        <begin position="55"/>
        <end position="68"/>
    </location>
</feature>
<evidence type="ECO:0000256" key="1">
    <source>
        <dbReference type="ARBA" id="ARBA00004123"/>
    </source>
</evidence>
<dbReference type="GO" id="GO:0008270">
    <property type="term" value="F:zinc ion binding"/>
    <property type="evidence" value="ECO:0007669"/>
    <property type="project" value="InterPro"/>
</dbReference>
<sequence>MRAPTSSLFHHAPTFSNKQSRKVKCDGHRPVCLRCQQASRNCQWSNRSPREQHSRSPTTPDQSLTTRPRSAVYVSTKDPEKALQDPHIAAIFRYYIEHLAGWYDLNDVKRHFGDIVPSCARRNSLLLSAILAFAAASQSSSFLKKDLWDLAESYHLESVQTLLQLTENPDEFRTGETLAAICLLRSYEIISQDVSCQNHLQGSYSLLASRPAGLETGLLSAGFWNYLREDITVALIEKRSLMMELSQEHLPPTVEGEDDLANKITYLLGKVINRCLGQDASPLEQHEWHSLKDELDTWRASLPASFEPIWTPGLYGQSNFPCLWTVSGWHASSLQYYHTALAILSIAEPMQTGINTLQQIQRINDIEKRLDHHAVQVSALAIFSNSAPVWVNSFGPISFCGPWLRDSQRVHELIEETRKWGSKTGWPVASIVESLSRSETRG</sequence>
<dbReference type="EMBL" id="NEXV01000244">
    <property type="protein sequence ID" value="PIG86537.1"/>
    <property type="molecule type" value="Genomic_DNA"/>
</dbReference>
<keyword evidence="9" id="KW-1185">Reference proteome</keyword>
<dbReference type="InterPro" id="IPR001138">
    <property type="entry name" value="Zn2Cys6_DnaBD"/>
</dbReference>
<dbReference type="SUPFAM" id="SSF57701">
    <property type="entry name" value="Zn2/Cys6 DNA-binding domain"/>
    <property type="match status" value="1"/>
</dbReference>
<feature type="domain" description="Zn(2)-C6 fungal-type" evidence="7">
    <location>
        <begin position="20"/>
        <end position="50"/>
    </location>
</feature>
<keyword evidence="4" id="KW-0804">Transcription</keyword>
<evidence type="ECO:0000256" key="6">
    <source>
        <dbReference type="SAM" id="MobiDB-lite"/>
    </source>
</evidence>
<dbReference type="InterPro" id="IPR021858">
    <property type="entry name" value="Fun_TF"/>
</dbReference>
<keyword evidence="3" id="KW-0238">DNA-binding</keyword>
<evidence type="ECO:0000313" key="8">
    <source>
        <dbReference type="EMBL" id="PIG86537.1"/>
    </source>
</evidence>
<dbReference type="GO" id="GO:0000976">
    <property type="term" value="F:transcription cis-regulatory region binding"/>
    <property type="evidence" value="ECO:0007669"/>
    <property type="project" value="TreeGrafter"/>
</dbReference>
<evidence type="ECO:0000256" key="5">
    <source>
        <dbReference type="ARBA" id="ARBA00023242"/>
    </source>
</evidence>
<comment type="subcellular location">
    <subcellularLocation>
        <location evidence="1">Nucleus</location>
    </subcellularLocation>
</comment>
<dbReference type="GO" id="GO:0045944">
    <property type="term" value="P:positive regulation of transcription by RNA polymerase II"/>
    <property type="evidence" value="ECO:0007669"/>
    <property type="project" value="TreeGrafter"/>
</dbReference>
<proteinExistence type="predicted"/>
<evidence type="ECO:0000256" key="2">
    <source>
        <dbReference type="ARBA" id="ARBA00023015"/>
    </source>
</evidence>
<organism evidence="8 9">
    <name type="scientific">Aspergillus arachidicola</name>
    <dbReference type="NCBI Taxonomy" id="656916"/>
    <lineage>
        <taxon>Eukaryota</taxon>
        <taxon>Fungi</taxon>
        <taxon>Dikarya</taxon>
        <taxon>Ascomycota</taxon>
        <taxon>Pezizomycotina</taxon>
        <taxon>Eurotiomycetes</taxon>
        <taxon>Eurotiomycetidae</taxon>
        <taxon>Eurotiales</taxon>
        <taxon>Aspergillaceae</taxon>
        <taxon>Aspergillus</taxon>
        <taxon>Aspergillus subgen. Circumdati</taxon>
    </lineage>
</organism>
<accession>A0A2G7G129</accession>
<gene>
    <name evidence="8" type="ORF">AARAC_002060</name>
</gene>
<evidence type="ECO:0000313" key="9">
    <source>
        <dbReference type="Proteomes" id="UP000231358"/>
    </source>
</evidence>
<keyword evidence="2" id="KW-0805">Transcription regulation</keyword>
<dbReference type="Pfam" id="PF11951">
    <property type="entry name" value="Fungal_trans_2"/>
    <property type="match status" value="1"/>
</dbReference>
<dbReference type="Proteomes" id="UP000231358">
    <property type="component" value="Unassembled WGS sequence"/>
</dbReference>
<dbReference type="GO" id="GO:0005634">
    <property type="term" value="C:nucleus"/>
    <property type="evidence" value="ECO:0007669"/>
    <property type="project" value="UniProtKB-SubCell"/>
</dbReference>